<feature type="site" description="Important for catalytic activity" evidence="7">
    <location>
        <position position="219"/>
    </location>
</feature>
<feature type="binding site" evidence="6">
    <location>
        <position position="245"/>
    </location>
    <ligand>
        <name>Mg(2+)</name>
        <dbReference type="ChEBI" id="CHEBI:18420"/>
        <label>1</label>
    </ligand>
</feature>
<feature type="binding site" evidence="6">
    <location>
        <position position="244"/>
    </location>
    <ligand>
        <name>Mg(2+)</name>
        <dbReference type="ChEBI" id="CHEBI:18420"/>
        <label>1</label>
    </ligand>
</feature>
<reference evidence="10" key="1">
    <citation type="submission" date="2009-09" db="EMBL/GenBank/DDBJ databases">
        <title>The complete chromosome of Desulfohalobium retbaense DSM 5692.</title>
        <authorList>
            <consortium name="US DOE Joint Genome Institute (JGI-PGF)"/>
            <person name="Lucas S."/>
            <person name="Copeland A."/>
            <person name="Lapidus A."/>
            <person name="Glavina del Rio T."/>
            <person name="Dalin E."/>
            <person name="Tice H."/>
            <person name="Bruce D."/>
            <person name="Goodwin L."/>
            <person name="Pitluck S."/>
            <person name="Kyrpides N."/>
            <person name="Mavromatis K."/>
            <person name="Ivanova N."/>
            <person name="Mikhailova N."/>
            <person name="Munk A.C."/>
            <person name="Brettin T."/>
            <person name="Detter J.C."/>
            <person name="Han C."/>
            <person name="Tapia R."/>
            <person name="Larimer F."/>
            <person name="Land M."/>
            <person name="Hauser L."/>
            <person name="Markowitz V."/>
            <person name="Cheng J.-F."/>
            <person name="Hugenholtz P."/>
            <person name="Woyke T."/>
            <person name="Wu D."/>
            <person name="Spring S."/>
            <person name="Klenk H.-P."/>
            <person name="Eisen J.A."/>
        </authorList>
    </citation>
    <scope>NUCLEOTIDE SEQUENCE [LARGE SCALE GENOMIC DNA]</scope>
    <source>
        <strain evidence="10">DSM 5692</strain>
    </source>
</reference>
<evidence type="ECO:0000256" key="5">
    <source>
        <dbReference type="PIRSR" id="PIRSR604808-1"/>
    </source>
</evidence>
<dbReference type="Pfam" id="PF03372">
    <property type="entry name" value="Exo_endo_phos"/>
    <property type="match status" value="1"/>
</dbReference>
<evidence type="ECO:0000256" key="7">
    <source>
        <dbReference type="PIRSR" id="PIRSR604808-3"/>
    </source>
</evidence>
<feature type="site" description="Transition state stabilizer" evidence="7">
    <location>
        <position position="150"/>
    </location>
</feature>
<dbReference type="Proteomes" id="UP000001052">
    <property type="component" value="Chromosome"/>
</dbReference>
<dbReference type="GO" id="GO:0008311">
    <property type="term" value="F:double-stranded DNA 3'-5' DNA exonuclease activity"/>
    <property type="evidence" value="ECO:0007669"/>
    <property type="project" value="TreeGrafter"/>
</dbReference>
<evidence type="ECO:0000256" key="1">
    <source>
        <dbReference type="ARBA" id="ARBA00007092"/>
    </source>
</evidence>
<keyword evidence="2 6" id="KW-0479">Metal-binding</keyword>
<sequence>MRLYSWNVNGFRAVVQKGFWDWFAQCDGDVICLQETKATLDQVPEKHQHVNTHQIIWNGATVKKGYSGVACFARTPPVHWSRGLPDMQYQGEGRTLLLEYRDFYLLNIYFPNGQMSQERLDYKMGFYDAFFDYAEHLRQTKPVIVCGDLNTAHTEIDLKNPKANADRSGFLPEERAWIDTFISHGYHDTFRMFTSEGGHYSWWTYRFNARARNAGWRIDYFFVSDELTGRVRNAWIEDTVYGSDHCPIGLEIDAQ</sequence>
<dbReference type="GO" id="GO:0046872">
    <property type="term" value="F:metal ion binding"/>
    <property type="evidence" value="ECO:0007669"/>
    <property type="project" value="UniProtKB-KW"/>
</dbReference>
<dbReference type="EMBL" id="CP001734">
    <property type="protein sequence ID" value="ACV68352.1"/>
    <property type="molecule type" value="Genomic_DNA"/>
</dbReference>
<feature type="site" description="Interaction with DNA substrate" evidence="7">
    <location>
        <position position="245"/>
    </location>
</feature>
<evidence type="ECO:0000313" key="10">
    <source>
        <dbReference type="Proteomes" id="UP000001052"/>
    </source>
</evidence>
<organism evidence="9 10">
    <name type="scientific">Desulfohalobium retbaense (strain ATCC 49708 / DSM 5692 / JCM 16813 / HR100)</name>
    <dbReference type="NCBI Taxonomy" id="485915"/>
    <lineage>
        <taxon>Bacteria</taxon>
        <taxon>Pseudomonadati</taxon>
        <taxon>Thermodesulfobacteriota</taxon>
        <taxon>Desulfovibrionia</taxon>
        <taxon>Desulfovibrionales</taxon>
        <taxon>Desulfohalobiaceae</taxon>
        <taxon>Desulfohalobium</taxon>
    </lineage>
</organism>
<feature type="binding site" evidence="6">
    <location>
        <position position="35"/>
    </location>
    <ligand>
        <name>Mg(2+)</name>
        <dbReference type="ChEBI" id="CHEBI:18420"/>
        <label>1</label>
    </ligand>
</feature>
<evidence type="ECO:0000256" key="3">
    <source>
        <dbReference type="ARBA" id="ARBA00022801"/>
    </source>
</evidence>
<feature type="active site" description="Proton acceptor" evidence="5">
    <location>
        <position position="245"/>
    </location>
</feature>
<evidence type="ECO:0000256" key="4">
    <source>
        <dbReference type="ARBA" id="ARBA00022842"/>
    </source>
</evidence>
<dbReference type="NCBIfam" id="TIGR00633">
    <property type="entry name" value="xth"/>
    <property type="match status" value="1"/>
</dbReference>
<comment type="similarity">
    <text evidence="1">Belongs to the DNA repair enzymes AP/ExoA family.</text>
</comment>
<dbReference type="GO" id="GO:0140078">
    <property type="term" value="F:class I DNA-(apurinic or apyrimidinic site) endonuclease activity"/>
    <property type="evidence" value="ECO:0007669"/>
    <property type="project" value="UniProtKB-EC"/>
</dbReference>
<name>C8X229_DESRD</name>
<dbReference type="STRING" id="485915.Dret_1064"/>
<evidence type="ECO:0000259" key="8">
    <source>
        <dbReference type="Pfam" id="PF03372"/>
    </source>
</evidence>
<keyword evidence="3" id="KW-0378">Hydrolase</keyword>
<dbReference type="FunFam" id="3.60.10.10:FF:000026">
    <property type="entry name" value="Exodeoxyribonuclease III"/>
    <property type="match status" value="1"/>
</dbReference>
<proteinExistence type="inferred from homology"/>
<evidence type="ECO:0000256" key="2">
    <source>
        <dbReference type="ARBA" id="ARBA00022723"/>
    </source>
</evidence>
<dbReference type="EC" id="4.2.99.18" evidence="9"/>
<dbReference type="Gene3D" id="3.60.10.10">
    <property type="entry name" value="Endonuclease/exonuclease/phosphatase"/>
    <property type="match status" value="1"/>
</dbReference>
<feature type="binding site" evidence="6">
    <location>
        <position position="148"/>
    </location>
    <ligand>
        <name>Mg(2+)</name>
        <dbReference type="ChEBI" id="CHEBI:18420"/>
        <label>1</label>
    </ligand>
</feature>
<feature type="active site" description="Proton donor/acceptor" evidence="5">
    <location>
        <position position="148"/>
    </location>
</feature>
<dbReference type="PANTHER" id="PTHR22748:SF6">
    <property type="entry name" value="DNA-(APURINIC OR APYRIMIDINIC SITE) ENDONUCLEASE"/>
    <property type="match status" value="1"/>
</dbReference>
<dbReference type="PROSITE" id="PS51435">
    <property type="entry name" value="AP_NUCLEASE_F1_4"/>
    <property type="match status" value="1"/>
</dbReference>
<feature type="domain" description="Endonuclease/exonuclease/phosphatase" evidence="8">
    <location>
        <begin position="5"/>
        <end position="245"/>
    </location>
</feature>
<keyword evidence="6" id="KW-0464">Manganese</keyword>
<keyword evidence="10" id="KW-1185">Reference proteome</keyword>
<dbReference type="GO" id="GO:0006284">
    <property type="term" value="P:base-excision repair"/>
    <property type="evidence" value="ECO:0007669"/>
    <property type="project" value="TreeGrafter"/>
</dbReference>
<keyword evidence="9" id="KW-0456">Lyase</keyword>
<dbReference type="HOGENOM" id="CLU_027539_1_3_7"/>
<dbReference type="NCBIfam" id="TIGR00195">
    <property type="entry name" value="exoDNase_III"/>
    <property type="match status" value="1"/>
</dbReference>
<dbReference type="OrthoDB" id="9803914at2"/>
<dbReference type="SUPFAM" id="SSF56219">
    <property type="entry name" value="DNase I-like"/>
    <property type="match status" value="1"/>
</dbReference>
<evidence type="ECO:0000256" key="6">
    <source>
        <dbReference type="PIRSR" id="PIRSR604808-2"/>
    </source>
</evidence>
<dbReference type="InterPro" id="IPR005135">
    <property type="entry name" value="Endo/exonuclease/phosphatase"/>
</dbReference>
<protein>
    <submittedName>
        <fullName evidence="9">Exodeoxyribonuclease III</fullName>
        <ecNumber evidence="9">4.2.99.18</ecNumber>
    </submittedName>
</protein>
<evidence type="ECO:0000313" key="9">
    <source>
        <dbReference type="EMBL" id="ACV68352.1"/>
    </source>
</evidence>
<dbReference type="eggNOG" id="COG0708">
    <property type="taxonomic scope" value="Bacteria"/>
</dbReference>
<feature type="binding site" evidence="6">
    <location>
        <position position="7"/>
    </location>
    <ligand>
        <name>Mg(2+)</name>
        <dbReference type="ChEBI" id="CHEBI:18420"/>
        <label>1</label>
    </ligand>
</feature>
<keyword evidence="4 6" id="KW-0460">Magnesium</keyword>
<dbReference type="GO" id="GO:0008081">
    <property type="term" value="F:phosphoric diester hydrolase activity"/>
    <property type="evidence" value="ECO:0007669"/>
    <property type="project" value="TreeGrafter"/>
</dbReference>
<dbReference type="InterPro" id="IPR004808">
    <property type="entry name" value="AP_endonuc_1"/>
</dbReference>
<dbReference type="InterPro" id="IPR036691">
    <property type="entry name" value="Endo/exonu/phosph_ase_sf"/>
</dbReference>
<comment type="cofactor">
    <cofactor evidence="6">
        <name>Mg(2+)</name>
        <dbReference type="ChEBI" id="CHEBI:18420"/>
    </cofactor>
    <cofactor evidence="6">
        <name>Mn(2+)</name>
        <dbReference type="ChEBI" id="CHEBI:29035"/>
    </cofactor>
    <text evidence="6">Probably binds two magnesium or manganese ions per subunit.</text>
</comment>
<dbReference type="RefSeq" id="WP_015751503.1">
    <property type="nucleotide sequence ID" value="NC_013223.1"/>
</dbReference>
<dbReference type="AlphaFoldDB" id="C8X229"/>
<reference evidence="9 10" key="2">
    <citation type="journal article" date="2010" name="Stand. Genomic Sci.">
        <title>Complete genome sequence of Desulfohalobium retbaense type strain (HR(100)).</title>
        <authorList>
            <person name="Spring S."/>
            <person name="Nolan M."/>
            <person name="Lapidus A."/>
            <person name="Glavina Del Rio T."/>
            <person name="Copeland A."/>
            <person name="Tice H."/>
            <person name="Cheng J.F."/>
            <person name="Lucas S."/>
            <person name="Land M."/>
            <person name="Chen F."/>
            <person name="Bruce D."/>
            <person name="Goodwin L."/>
            <person name="Pitluck S."/>
            <person name="Ivanova N."/>
            <person name="Mavromatis K."/>
            <person name="Mikhailova N."/>
            <person name="Pati A."/>
            <person name="Chen A."/>
            <person name="Palaniappan K."/>
            <person name="Hauser L."/>
            <person name="Chang Y.J."/>
            <person name="Jeffries C.D."/>
            <person name="Munk C."/>
            <person name="Kiss H."/>
            <person name="Chain P."/>
            <person name="Han C."/>
            <person name="Brettin T."/>
            <person name="Detter J.C."/>
            <person name="Schuler E."/>
            <person name="Goker M."/>
            <person name="Rohde M."/>
            <person name="Bristow J."/>
            <person name="Eisen J.A."/>
            <person name="Markowitz V."/>
            <person name="Hugenholtz P."/>
            <person name="Kyrpides N.C."/>
            <person name="Klenk H.P."/>
        </authorList>
    </citation>
    <scope>NUCLEOTIDE SEQUENCE [LARGE SCALE GENOMIC DNA]</scope>
    <source>
        <strain evidence="9 10">DSM 5692</strain>
    </source>
</reference>
<accession>C8X229</accession>
<gene>
    <name evidence="9" type="ordered locus">Dret_1064</name>
</gene>
<feature type="active site" evidence="5">
    <location>
        <position position="109"/>
    </location>
</feature>
<dbReference type="PANTHER" id="PTHR22748">
    <property type="entry name" value="AP ENDONUCLEASE"/>
    <property type="match status" value="1"/>
</dbReference>
<dbReference type="KEGG" id="drt:Dret_1064"/>
<feature type="binding site" evidence="6">
    <location>
        <position position="150"/>
    </location>
    <ligand>
        <name>Mg(2+)</name>
        <dbReference type="ChEBI" id="CHEBI:18420"/>
        <label>1</label>
    </ligand>
</feature>